<gene>
    <name evidence="2" type="ORF">VSDG_01675</name>
</gene>
<organism evidence="2 3">
    <name type="scientific">Cytospora chrysosperma</name>
    <name type="common">Cytospora canker fungus</name>
    <name type="synonym">Sphaeria chrysosperma</name>
    <dbReference type="NCBI Taxonomy" id="252740"/>
    <lineage>
        <taxon>Eukaryota</taxon>
        <taxon>Fungi</taxon>
        <taxon>Dikarya</taxon>
        <taxon>Ascomycota</taxon>
        <taxon>Pezizomycotina</taxon>
        <taxon>Sordariomycetes</taxon>
        <taxon>Sordariomycetidae</taxon>
        <taxon>Diaporthales</taxon>
        <taxon>Cytosporaceae</taxon>
        <taxon>Cytospora</taxon>
    </lineage>
</organism>
<dbReference type="Proteomes" id="UP000284375">
    <property type="component" value="Unassembled WGS sequence"/>
</dbReference>
<dbReference type="EMBL" id="LJZO01000004">
    <property type="protein sequence ID" value="ROW02844.1"/>
    <property type="molecule type" value="Genomic_DNA"/>
</dbReference>
<dbReference type="InterPro" id="IPR014436">
    <property type="entry name" value="Extradiol_dOase_DODA"/>
</dbReference>
<accession>A0A423WHV3</accession>
<dbReference type="OrthoDB" id="7396853at2759"/>
<sequence>MAEIAAIERLQTSVVDGRTENGRYRQYQLQALHKVLREEAGPICSALLADSNSSSAEVEAEYYLAMDAVKHFFDSLNFEEELKEEYSVVHGKDNLKRRTGAGLVVIRPTGHTRFYSIVTPLAAAIAAGNCIIIELANAGRQVDSVLRAILSKALDVNTFYMSQSITDQSVLDEAVVVDQTSTAISGIPKSQLRSPANTRCVAIVDRSADINEAAKAITAARFSFGGSSPYAPDLVLVNEFVKKDFFEACSRHATLVFAKESSVKKSTGNRNEDARKAIEDAENKRQVSSFGSRDFKLVDILDKSSPIMDMKITGRYLPIATCSSLTDAIYNQGFESPLLAGYFFAEPGSAKYLAQFLPCYMSLINQIPAHLLVGPAAPTTHEPDFLYRYSRDMFSVARPQFVEKPPAAFRKAEELLSGSSKKVTASTLREVAVKPLTPIKQSDNKAIGQEGKMAPVHFFSHGSTMMLGEEHNSAKYWERMGDLALANGLEHVIMMGAHWATTFEGVYISANPNPGKSPVAFVHPSKYENYKLKPDLPMVPVIQERLAAAGIASRPDPDFDWIHDTYLVLIRMFPRGCPPTTIISTQHRYDPHLHLAMGAALRPLRDWDRHKTLFIGSGGAVHNLYRNVWGPMIRHRDSFAQVTPPEAWSMDFRQEVIDAFVAGNSAETAVEDAAYGTVLRNGKGAVGKGTRGVGGPRLRRKITALMKHPKYREAHGTDDHFMSCIFVAGLCGGRGDEDMRGELGAEDWELTNMCNSQFTIGSWDD</sequence>
<name>A0A423WHV3_CYTCH</name>
<dbReference type="CDD" id="cd07363">
    <property type="entry name" value="45_DOPA_Dioxygenase"/>
    <property type="match status" value="1"/>
</dbReference>
<dbReference type="AlphaFoldDB" id="A0A423WHV3"/>
<dbReference type="PANTHER" id="PTHR30096">
    <property type="entry name" value="4,5-DOPA DIOXYGENASE EXTRADIOL-LIKE PROTEIN"/>
    <property type="match status" value="1"/>
</dbReference>
<evidence type="ECO:0000256" key="1">
    <source>
        <dbReference type="ARBA" id="ARBA00023002"/>
    </source>
</evidence>
<keyword evidence="1" id="KW-0560">Oxidoreductase</keyword>
<evidence type="ECO:0000313" key="2">
    <source>
        <dbReference type="EMBL" id="ROW02844.1"/>
    </source>
</evidence>
<dbReference type="GO" id="GO:0051213">
    <property type="term" value="F:dioxygenase activity"/>
    <property type="evidence" value="ECO:0007669"/>
    <property type="project" value="InterPro"/>
</dbReference>
<comment type="caution">
    <text evidence="2">The sequence shown here is derived from an EMBL/GenBank/DDBJ whole genome shotgun (WGS) entry which is preliminary data.</text>
</comment>
<dbReference type="InterPro" id="IPR016162">
    <property type="entry name" value="Ald_DH_N"/>
</dbReference>
<dbReference type="SUPFAM" id="SSF53720">
    <property type="entry name" value="ALDH-like"/>
    <property type="match status" value="1"/>
</dbReference>
<evidence type="ECO:0000313" key="3">
    <source>
        <dbReference type="Proteomes" id="UP000284375"/>
    </source>
</evidence>
<dbReference type="Gene3D" id="3.40.605.10">
    <property type="entry name" value="Aldehyde Dehydrogenase, Chain A, domain 1"/>
    <property type="match status" value="1"/>
</dbReference>
<protein>
    <submittedName>
        <fullName evidence="2">Uncharacterized protein</fullName>
    </submittedName>
</protein>
<reference evidence="2 3" key="1">
    <citation type="submission" date="2015-09" db="EMBL/GenBank/DDBJ databases">
        <title>Host preference determinants of Valsa canker pathogens revealed by comparative genomics.</title>
        <authorList>
            <person name="Yin Z."/>
            <person name="Huang L."/>
        </authorList>
    </citation>
    <scope>NUCLEOTIDE SEQUENCE [LARGE SCALE GENOMIC DNA]</scope>
    <source>
        <strain evidence="2 3">YSFL</strain>
    </source>
</reference>
<dbReference type="GO" id="GO:0016620">
    <property type="term" value="F:oxidoreductase activity, acting on the aldehyde or oxo group of donors, NAD or NADP as acceptor"/>
    <property type="evidence" value="ECO:0007669"/>
    <property type="project" value="InterPro"/>
</dbReference>
<dbReference type="STRING" id="252740.A0A423WHV3"/>
<proteinExistence type="predicted"/>
<keyword evidence="3" id="KW-1185">Reference proteome</keyword>
<dbReference type="GO" id="GO:0008270">
    <property type="term" value="F:zinc ion binding"/>
    <property type="evidence" value="ECO:0007669"/>
    <property type="project" value="InterPro"/>
</dbReference>
<dbReference type="Gene3D" id="3.40.309.10">
    <property type="entry name" value="Aldehyde Dehydrogenase, Chain A, domain 2"/>
    <property type="match status" value="1"/>
</dbReference>
<dbReference type="InterPro" id="IPR016163">
    <property type="entry name" value="Ald_DH_C"/>
</dbReference>
<dbReference type="Gene3D" id="3.40.830.10">
    <property type="entry name" value="LigB-like"/>
    <property type="match status" value="1"/>
</dbReference>
<dbReference type="InterPro" id="IPR016161">
    <property type="entry name" value="Ald_DH/histidinol_DH"/>
</dbReference>
<dbReference type="SUPFAM" id="SSF53213">
    <property type="entry name" value="LigB-like"/>
    <property type="match status" value="2"/>
</dbReference>
<dbReference type="PANTHER" id="PTHR30096:SF1">
    <property type="entry name" value="AROMATIC RING-OPENING DIOXYGENASE FAMILY PROTEIN (AFU_ORTHOLOGUE AFUA_7G00640)"/>
    <property type="match status" value="1"/>
</dbReference>